<feature type="transmembrane region" description="Helical" evidence="2">
    <location>
        <begin position="278"/>
        <end position="296"/>
    </location>
</feature>
<organism evidence="3 4">
    <name type="scientific">Micrococcus luteus</name>
    <name type="common">Micrococcus lysodeikticus</name>
    <dbReference type="NCBI Taxonomy" id="1270"/>
    <lineage>
        <taxon>Bacteria</taxon>
        <taxon>Bacillati</taxon>
        <taxon>Actinomycetota</taxon>
        <taxon>Actinomycetes</taxon>
        <taxon>Micrococcales</taxon>
        <taxon>Micrococcaceae</taxon>
        <taxon>Micrococcus</taxon>
    </lineage>
</organism>
<evidence type="ECO:0000256" key="1">
    <source>
        <dbReference type="SAM" id="MobiDB-lite"/>
    </source>
</evidence>
<dbReference type="Gene3D" id="3.30.420.10">
    <property type="entry name" value="Ribonuclease H-like superfamily/Ribonuclease H"/>
    <property type="match status" value="1"/>
</dbReference>
<name>A0AAP3AJV0_MICLU</name>
<dbReference type="InterPro" id="IPR012337">
    <property type="entry name" value="RNaseH-like_sf"/>
</dbReference>
<dbReference type="Proteomes" id="UP001205867">
    <property type="component" value="Unassembled WGS sequence"/>
</dbReference>
<dbReference type="RefSeq" id="WP_363738705.1">
    <property type="nucleotide sequence ID" value="NZ_CBDRLD010000005.1"/>
</dbReference>
<proteinExistence type="predicted"/>
<dbReference type="EMBL" id="JALXKZ020000007">
    <property type="protein sequence ID" value="MCV7628727.1"/>
    <property type="molecule type" value="Genomic_DNA"/>
</dbReference>
<keyword evidence="2" id="KW-0472">Membrane</keyword>
<evidence type="ECO:0008006" key="5">
    <source>
        <dbReference type="Google" id="ProtNLM"/>
    </source>
</evidence>
<reference evidence="3" key="1">
    <citation type="submission" date="2023-06" db="EMBL/GenBank/DDBJ databases">
        <title>lsaBGC provides a comprehensive framework for evolutionary analysis of biosynthetic gene clusters within focal taxa.</title>
        <authorList>
            <person name="Salamzade R."/>
            <person name="Sandstrom S."/>
            <person name="Kalan L.R."/>
        </authorList>
    </citation>
    <scope>NUCLEOTIDE SEQUENCE</scope>
    <source>
        <strain evidence="3">P3-SID899</strain>
    </source>
</reference>
<accession>A0AAP3AJV0</accession>
<dbReference type="AlphaFoldDB" id="A0AAP3AJV0"/>
<evidence type="ECO:0000313" key="4">
    <source>
        <dbReference type="Proteomes" id="UP001205867"/>
    </source>
</evidence>
<protein>
    <recommendedName>
        <fullName evidence="5">DNA polymerase III subunit epsilon</fullName>
    </recommendedName>
</protein>
<evidence type="ECO:0000256" key="2">
    <source>
        <dbReference type="SAM" id="Phobius"/>
    </source>
</evidence>
<feature type="region of interest" description="Disordered" evidence="1">
    <location>
        <begin position="203"/>
        <end position="222"/>
    </location>
</feature>
<feature type="transmembrane region" description="Helical" evidence="2">
    <location>
        <begin position="243"/>
        <end position="266"/>
    </location>
</feature>
<keyword evidence="2" id="KW-1133">Transmembrane helix</keyword>
<keyword evidence="2" id="KW-0812">Transmembrane</keyword>
<evidence type="ECO:0000313" key="3">
    <source>
        <dbReference type="EMBL" id="MCV7628727.1"/>
    </source>
</evidence>
<dbReference type="InterPro" id="IPR036397">
    <property type="entry name" value="RNaseH_sf"/>
</dbReference>
<dbReference type="SUPFAM" id="SSF53098">
    <property type="entry name" value="Ribonuclease H-like"/>
    <property type="match status" value="1"/>
</dbReference>
<dbReference type="GO" id="GO:0003676">
    <property type="term" value="F:nucleic acid binding"/>
    <property type="evidence" value="ECO:0007669"/>
    <property type="project" value="InterPro"/>
</dbReference>
<comment type="caution">
    <text evidence="3">The sequence shown here is derived from an EMBL/GenBank/DDBJ whole genome shotgun (WGS) entry which is preliminary data.</text>
</comment>
<sequence length="308" mass="31924">MSELDELDFVAVEIHTAGADPASVCAVDMALVRGGEIVAAERWPVRPPTGPTSFSRLHTQLHGVDEAAVADAPDWPEVAAQLDLLGEHLPFVASGADRDRGAYEAATRATGATPQEHEWRDALALVGRLRPDVAPPRIATAAQALGIPDGGHPAGSGSEAVRTAEVVLALARQSGRGTVRRLWSEAVPPAPDEPIIPESLRQRHGAEPSLPPAGAHRWAPPSPGPVLASAAPAARGGGVGWKLAGTAMVGIALGAALFFVASVSVIMEYLEDGRGSDATVGMGIAALSAFLAWWFGKTGVGWIRREDG</sequence>
<gene>
    <name evidence="3" type="ORF">M3A82_005140</name>
</gene>